<evidence type="ECO:0000313" key="1">
    <source>
        <dbReference type="EMBL" id="RDX83732.1"/>
    </source>
</evidence>
<organism evidence="1 2">
    <name type="scientific">Mucuna pruriens</name>
    <name type="common">Velvet bean</name>
    <name type="synonym">Dolichos pruriens</name>
    <dbReference type="NCBI Taxonomy" id="157652"/>
    <lineage>
        <taxon>Eukaryota</taxon>
        <taxon>Viridiplantae</taxon>
        <taxon>Streptophyta</taxon>
        <taxon>Embryophyta</taxon>
        <taxon>Tracheophyta</taxon>
        <taxon>Spermatophyta</taxon>
        <taxon>Magnoliopsida</taxon>
        <taxon>eudicotyledons</taxon>
        <taxon>Gunneridae</taxon>
        <taxon>Pentapetalae</taxon>
        <taxon>rosids</taxon>
        <taxon>fabids</taxon>
        <taxon>Fabales</taxon>
        <taxon>Fabaceae</taxon>
        <taxon>Papilionoideae</taxon>
        <taxon>50 kb inversion clade</taxon>
        <taxon>NPAAA clade</taxon>
        <taxon>indigoferoid/millettioid clade</taxon>
        <taxon>Phaseoleae</taxon>
        <taxon>Mucuna</taxon>
    </lineage>
</organism>
<feature type="non-terminal residue" evidence="1">
    <location>
        <position position="1"/>
    </location>
</feature>
<sequence length="135" mass="15760">MMSRVIVFLGRSRSMSTCFSGDLSEEEVGDGCLDDWEATLLQFWRPPRIRADFSRMEFKSEVPKSHFNRRACKSDDALRPHCLPNLSNWHNNRKTTSFLDRYFKMAVVPLWDKAFVVTVIKNDPYLVNMDAEGYD</sequence>
<reference evidence="1" key="1">
    <citation type="submission" date="2018-05" db="EMBL/GenBank/DDBJ databases">
        <title>Draft genome of Mucuna pruriens seed.</title>
        <authorList>
            <person name="Nnadi N.E."/>
            <person name="Vos R."/>
            <person name="Hasami M.H."/>
            <person name="Devisetty U.K."/>
            <person name="Aguiy J.C."/>
        </authorList>
    </citation>
    <scope>NUCLEOTIDE SEQUENCE [LARGE SCALE GENOMIC DNA]</scope>
    <source>
        <strain evidence="1">JCA_2017</strain>
    </source>
</reference>
<evidence type="ECO:0000313" key="2">
    <source>
        <dbReference type="Proteomes" id="UP000257109"/>
    </source>
</evidence>
<dbReference type="EMBL" id="QJKJ01007265">
    <property type="protein sequence ID" value="RDX83732.1"/>
    <property type="molecule type" value="Genomic_DNA"/>
</dbReference>
<dbReference type="AlphaFoldDB" id="A0A371FZM7"/>
<name>A0A371FZM7_MUCPR</name>
<dbReference type="STRING" id="157652.A0A371FZM7"/>
<proteinExistence type="predicted"/>
<keyword evidence="2" id="KW-1185">Reference proteome</keyword>
<comment type="caution">
    <text evidence="1">The sequence shown here is derived from an EMBL/GenBank/DDBJ whole genome shotgun (WGS) entry which is preliminary data.</text>
</comment>
<dbReference type="Proteomes" id="UP000257109">
    <property type="component" value="Unassembled WGS sequence"/>
</dbReference>
<accession>A0A371FZM7</accession>
<protein>
    <submittedName>
        <fullName evidence="1">Uncharacterized protein</fullName>
    </submittedName>
</protein>
<gene>
    <name evidence="1" type="ORF">CR513_35322</name>
</gene>